<gene>
    <name evidence="1" type="ORF">BGZ65_009241</name>
</gene>
<dbReference type="OrthoDB" id="2443471at2759"/>
<evidence type="ECO:0000313" key="2">
    <source>
        <dbReference type="Proteomes" id="UP000749646"/>
    </source>
</evidence>
<proteinExistence type="predicted"/>
<dbReference type="Proteomes" id="UP000749646">
    <property type="component" value="Unassembled WGS sequence"/>
</dbReference>
<accession>A0A9P6MEH8</accession>
<dbReference type="AlphaFoldDB" id="A0A9P6MEH8"/>
<organism evidence="1 2">
    <name type="scientific">Modicella reniformis</name>
    <dbReference type="NCBI Taxonomy" id="1440133"/>
    <lineage>
        <taxon>Eukaryota</taxon>
        <taxon>Fungi</taxon>
        <taxon>Fungi incertae sedis</taxon>
        <taxon>Mucoromycota</taxon>
        <taxon>Mortierellomycotina</taxon>
        <taxon>Mortierellomycetes</taxon>
        <taxon>Mortierellales</taxon>
        <taxon>Mortierellaceae</taxon>
        <taxon>Modicella</taxon>
    </lineage>
</organism>
<keyword evidence="2" id="KW-1185">Reference proteome</keyword>
<feature type="non-terminal residue" evidence="1">
    <location>
        <position position="1"/>
    </location>
</feature>
<dbReference type="EMBL" id="JAAAHW010001419">
    <property type="protein sequence ID" value="KAF9995131.1"/>
    <property type="molecule type" value="Genomic_DNA"/>
</dbReference>
<name>A0A9P6MEH8_9FUNG</name>
<evidence type="ECO:0000313" key="1">
    <source>
        <dbReference type="EMBL" id="KAF9995131.1"/>
    </source>
</evidence>
<sequence>QGDFKIEGYLGKESKAGPEDLKSSVFKDWLVRFNHVQVRPILLVLDQAMWDLLQRDPEDTSEPQQLHKCGRAEWNNILIVKVPKNLATSLPMAAGLVKMFKRNYFRFLSEDPFHRNHLLSISRAWHEIQKSTIQHSFEAILDSIRELQQGIMPFQTSIDIKDDKEQIPQLIGSRTDSEDFDLQQAVQKVYPSAPETVLQYYQTQDNDIGPSSLLRVKILEMQHDFKDDFGSPPDFGQVSYYDSLGLK</sequence>
<comment type="caution">
    <text evidence="1">The sequence shown here is derived from an EMBL/GenBank/DDBJ whole genome shotgun (WGS) entry which is preliminary data.</text>
</comment>
<protein>
    <submittedName>
        <fullName evidence="1">Uncharacterized protein</fullName>
    </submittedName>
</protein>
<reference evidence="1" key="1">
    <citation type="journal article" date="2020" name="Fungal Divers.">
        <title>Resolving the Mortierellaceae phylogeny through synthesis of multi-gene phylogenetics and phylogenomics.</title>
        <authorList>
            <person name="Vandepol N."/>
            <person name="Liber J."/>
            <person name="Desiro A."/>
            <person name="Na H."/>
            <person name="Kennedy M."/>
            <person name="Barry K."/>
            <person name="Grigoriev I.V."/>
            <person name="Miller A.N."/>
            <person name="O'Donnell K."/>
            <person name="Stajich J.E."/>
            <person name="Bonito G."/>
        </authorList>
    </citation>
    <scope>NUCLEOTIDE SEQUENCE</scope>
    <source>
        <strain evidence="1">MES-2147</strain>
    </source>
</reference>